<protein>
    <submittedName>
        <fullName evidence="2">Uncharacterized protein</fullName>
    </submittedName>
</protein>
<organism evidence="2 3">
    <name type="scientific">Anaplasma phagocytophilum str. ApNP</name>
    <dbReference type="NCBI Taxonomy" id="1359153"/>
    <lineage>
        <taxon>Bacteria</taxon>
        <taxon>Pseudomonadati</taxon>
        <taxon>Pseudomonadota</taxon>
        <taxon>Alphaproteobacteria</taxon>
        <taxon>Rickettsiales</taxon>
        <taxon>Anaplasmataceae</taxon>
        <taxon>Anaplasma</taxon>
        <taxon>phagocytophilum group</taxon>
    </lineage>
</organism>
<sequence length="54" mass="6054">MHLKQRLALSINARNYGTELLSIAIRDATFCNISLVFVICLLSLEALGIPTWHI</sequence>
<evidence type="ECO:0000313" key="3">
    <source>
        <dbReference type="Proteomes" id="UP000033385"/>
    </source>
</evidence>
<keyword evidence="1" id="KW-0472">Membrane</keyword>
<proteinExistence type="predicted"/>
<evidence type="ECO:0000256" key="1">
    <source>
        <dbReference type="SAM" id="Phobius"/>
    </source>
</evidence>
<evidence type="ECO:0000313" key="2">
    <source>
        <dbReference type="EMBL" id="KJV67408.1"/>
    </source>
</evidence>
<comment type="caution">
    <text evidence="2">The sequence shown here is derived from an EMBL/GenBank/DDBJ whole genome shotgun (WGS) entry which is preliminary data.</text>
</comment>
<dbReference type="PATRIC" id="fig|1359153.3.peg.744"/>
<name>A0A0F3NH56_ANAPH</name>
<keyword evidence="1" id="KW-1133">Transmembrane helix</keyword>
<keyword evidence="1" id="KW-0812">Transmembrane</keyword>
<feature type="transmembrane region" description="Helical" evidence="1">
    <location>
        <begin position="20"/>
        <end position="44"/>
    </location>
</feature>
<dbReference type="EMBL" id="LANW01000001">
    <property type="protein sequence ID" value="KJV67408.1"/>
    <property type="molecule type" value="Genomic_DNA"/>
</dbReference>
<dbReference type="AlphaFoldDB" id="A0A0F3NH56"/>
<accession>A0A0F3NH56</accession>
<reference evidence="2 3" key="1">
    <citation type="submission" date="2015-01" db="EMBL/GenBank/DDBJ databases">
        <title>Genome Sequencing of Rickettsiales.</title>
        <authorList>
            <person name="Daugherty S.C."/>
            <person name="Su Q."/>
            <person name="Abolude K."/>
            <person name="Beier-Sexton M."/>
            <person name="Carlyon J.A."/>
            <person name="Carter R."/>
            <person name="Day N.P."/>
            <person name="Dumler S.J."/>
            <person name="Dyachenko V."/>
            <person name="Godinez A."/>
            <person name="Kurtti T.J."/>
            <person name="Lichay M."/>
            <person name="Mullins K.E."/>
            <person name="Ott S."/>
            <person name="Pappas-Brown V."/>
            <person name="Paris D.H."/>
            <person name="Patel P."/>
            <person name="Richards A.L."/>
            <person name="Sadzewicz L."/>
            <person name="Sears K."/>
            <person name="Seidman D."/>
            <person name="Sengamalay N."/>
            <person name="Stenos J."/>
            <person name="Tallon L.J."/>
            <person name="Vincent G."/>
            <person name="Fraser C.M."/>
            <person name="Munderloh U."/>
            <person name="Dunning-Hotopp J.C."/>
        </authorList>
    </citation>
    <scope>NUCLEOTIDE SEQUENCE [LARGE SCALE GENOMIC DNA]</scope>
    <source>
        <strain evidence="2 3">ApNP</strain>
    </source>
</reference>
<gene>
    <name evidence="2" type="ORF">APHNP_0722</name>
</gene>
<dbReference type="Proteomes" id="UP000033385">
    <property type="component" value="Unassembled WGS sequence"/>
</dbReference>